<evidence type="ECO:0000256" key="3">
    <source>
        <dbReference type="ARBA" id="ARBA00022771"/>
    </source>
</evidence>
<dbReference type="InterPro" id="IPR047227">
    <property type="entry name" value="MEX3"/>
</dbReference>
<dbReference type="SUPFAM" id="SSF57667">
    <property type="entry name" value="beta-beta-alpha zinc fingers"/>
    <property type="match status" value="1"/>
</dbReference>
<dbReference type="AlphaFoldDB" id="A0A4U1EEW7"/>
<protein>
    <recommendedName>
        <fullName evidence="7">C2H2-type domain-containing protein</fullName>
    </recommendedName>
</protein>
<dbReference type="PROSITE" id="PS50157">
    <property type="entry name" value="ZINC_FINGER_C2H2_2"/>
    <property type="match status" value="1"/>
</dbReference>
<dbReference type="PANTHER" id="PTHR23285">
    <property type="entry name" value="RING FINGER AND KH DOMAIN CONTAINING PROTEIN 1"/>
    <property type="match status" value="1"/>
</dbReference>
<dbReference type="Gene3D" id="3.30.40.10">
    <property type="entry name" value="Zinc/RING finger domain, C3HC4 (zinc finger)"/>
    <property type="match status" value="1"/>
</dbReference>
<dbReference type="EMBL" id="RWIC01001984">
    <property type="protein sequence ID" value="TKC34227.1"/>
    <property type="molecule type" value="Genomic_DNA"/>
</dbReference>
<dbReference type="InterPro" id="IPR013083">
    <property type="entry name" value="Znf_RING/FYVE/PHD"/>
</dbReference>
<dbReference type="FunFam" id="3.30.160.60:FF:002343">
    <property type="entry name" value="Zinc finger protein 33A"/>
    <property type="match status" value="1"/>
</dbReference>
<dbReference type="InterPro" id="IPR013087">
    <property type="entry name" value="Znf_C2H2_type"/>
</dbReference>
<evidence type="ECO:0000256" key="4">
    <source>
        <dbReference type="ARBA" id="ARBA00022833"/>
    </source>
</evidence>
<dbReference type="Pfam" id="PF13920">
    <property type="entry name" value="zf-C3HC4_3"/>
    <property type="match status" value="1"/>
</dbReference>
<dbReference type="PANTHER" id="PTHR23285:SF3">
    <property type="entry name" value="RNA-BINDING PROTEIN MEX3D"/>
    <property type="match status" value="1"/>
</dbReference>
<keyword evidence="1" id="KW-0479">Metal-binding</keyword>
<dbReference type="GO" id="GO:0008270">
    <property type="term" value="F:zinc ion binding"/>
    <property type="evidence" value="ECO:0007669"/>
    <property type="project" value="UniProtKB-KW"/>
</dbReference>
<feature type="region of interest" description="Disordered" evidence="6">
    <location>
        <begin position="1"/>
        <end position="39"/>
    </location>
</feature>
<feature type="non-terminal residue" evidence="8">
    <location>
        <position position="1"/>
    </location>
</feature>
<keyword evidence="2" id="KW-0677">Repeat</keyword>
<dbReference type="InterPro" id="IPR036236">
    <property type="entry name" value="Znf_C2H2_sf"/>
</dbReference>
<comment type="caution">
    <text evidence="8">The sequence shown here is derived from an EMBL/GenBank/DDBJ whole genome shotgun (WGS) entry which is preliminary data.</text>
</comment>
<proteinExistence type="predicted"/>
<dbReference type="Gene3D" id="3.30.160.60">
    <property type="entry name" value="Classic Zinc Finger"/>
    <property type="match status" value="1"/>
</dbReference>
<accession>A0A4U1EEW7</accession>
<feature type="domain" description="C2H2-type" evidence="7">
    <location>
        <begin position="96"/>
        <end position="121"/>
    </location>
</feature>
<evidence type="ECO:0000313" key="9">
    <source>
        <dbReference type="Proteomes" id="UP000308365"/>
    </source>
</evidence>
<evidence type="ECO:0000256" key="1">
    <source>
        <dbReference type="ARBA" id="ARBA00022723"/>
    </source>
</evidence>
<dbReference type="Proteomes" id="UP000308365">
    <property type="component" value="Unassembled WGS sequence"/>
</dbReference>
<keyword evidence="3 5" id="KW-0863">Zinc-finger</keyword>
<dbReference type="GO" id="GO:0003723">
    <property type="term" value="F:RNA binding"/>
    <property type="evidence" value="ECO:0007669"/>
    <property type="project" value="InterPro"/>
</dbReference>
<evidence type="ECO:0000256" key="6">
    <source>
        <dbReference type="SAM" id="MobiDB-lite"/>
    </source>
</evidence>
<reference evidence="9" key="1">
    <citation type="journal article" date="2019" name="IScience">
        <title>Narwhal Genome Reveals Long-Term Low Genetic Diversity despite Current Large Abundance Size.</title>
        <authorList>
            <person name="Westbury M.V."/>
            <person name="Petersen B."/>
            <person name="Garde E."/>
            <person name="Heide-Jorgensen M.P."/>
            <person name="Lorenzen E.D."/>
        </authorList>
    </citation>
    <scope>NUCLEOTIDE SEQUENCE [LARGE SCALE GENOMIC DNA]</scope>
</reference>
<keyword evidence="4" id="KW-0862">Zinc</keyword>
<sequence length="396" mass="42608">RGIRSPALQTSHSSYLDPLEKEKGLQGPKAGLVAERQRKRKSAQGIVGIVVHKPPRRPLCFRSPCQSSRSSIFSAFSPEKETMTQLQRIYTGGKPYKCNECGEDFTTSSDLGTQERGHVAQICVSIKKSTQDRDLTNAGLVERTLVGVLNSTFIRESIWERSPINVNSMVKISVGAPQISYSPESPHEGSVIKASVSTQTFVLLRVHTTERPFKSEYLYQTPKNLLQKCPHPYSHSGQVTSAAQMSYLNSWTHLTIPTIIGVTISAQYFTVIDLCTTLPEPGLPLARRAAPDPVGALPWRPPQGSLASFSSSTSFSTATSLPSSSSASSCSALDSSASESGRKPQAAPAPNAPASAALARECVVCAEDEVMAALVPCGHNLFCVDCAIRICGKSEP</sequence>
<gene>
    <name evidence="8" type="ORF">EI555_020799</name>
</gene>
<feature type="non-terminal residue" evidence="8">
    <location>
        <position position="396"/>
    </location>
</feature>
<evidence type="ECO:0000256" key="5">
    <source>
        <dbReference type="PROSITE-ProRule" id="PRU00042"/>
    </source>
</evidence>
<organism evidence="8 9">
    <name type="scientific">Monodon monoceros</name>
    <name type="common">Narwhal</name>
    <name type="synonym">Ceratodon monodon</name>
    <dbReference type="NCBI Taxonomy" id="40151"/>
    <lineage>
        <taxon>Eukaryota</taxon>
        <taxon>Metazoa</taxon>
        <taxon>Chordata</taxon>
        <taxon>Craniata</taxon>
        <taxon>Vertebrata</taxon>
        <taxon>Euteleostomi</taxon>
        <taxon>Mammalia</taxon>
        <taxon>Eutheria</taxon>
        <taxon>Laurasiatheria</taxon>
        <taxon>Artiodactyla</taxon>
        <taxon>Whippomorpha</taxon>
        <taxon>Cetacea</taxon>
        <taxon>Odontoceti</taxon>
        <taxon>Monodontidae</taxon>
        <taxon>Monodon</taxon>
    </lineage>
</organism>
<name>A0A4U1EEW7_MONMO</name>
<evidence type="ECO:0000256" key="2">
    <source>
        <dbReference type="ARBA" id="ARBA00022737"/>
    </source>
</evidence>
<evidence type="ECO:0000259" key="7">
    <source>
        <dbReference type="PROSITE" id="PS50157"/>
    </source>
</evidence>
<evidence type="ECO:0000313" key="8">
    <source>
        <dbReference type="EMBL" id="TKC34227.1"/>
    </source>
</evidence>